<sequence length="632" mass="70179">MKLAIYLSAVFMTATLCVRAQNPYDVAKISPAMLVGSTAVVRSEECAITVKNVGSATMSYKTAITILTKNAESLASMSEYYDRLSSVYNLKATMYDAKGVKIKTYKSGDFIDRSLTSEGTMFDDNRIKELSFLNGVYPFTIEYSYDKDFNGFLSFPSWNPVTAYDTAVEQSSYTIQVPESSTIKFLKSKDLKTDSTLSNHVRNYKWSVQQVASIASEPMSVGMKEITPWVQASPNAFQYDNVSGNVDSWKNLGSWIFDLSKGGQNLPEQTKATVRSLTASAKTDKEKIAILYKFMQTNARYVSVQLGIGGFKPIAAEKVAAVNYGDCKALSNYMKALLETVGIQSHLVMIGADMPSLNPDYSSFGQANHMILCVPAAKDTTWLECTSQYLPAGFLGNSTSNKTVMLVTEAGGKLVNTPFYSPADNYQQRNTTVALTAEGNADILIKTSYGACQYEDHLYMMLRDPTAQRKALLNSLSIPNMEVVSAKYTQSDKDQPKLEEQIEAKGSQMLNQGGDKLFLTLNLLNRNESVPRKVEDRKTSFAVAFGFQDTDEVTYSIPKGYKVEFVPESVKIDSEFGTYTATAVLKGDKLVYTRVQRLNSKRYPPEKYKDAVDFYKKMYLADKLKAVLAKSE</sequence>
<dbReference type="Pfam" id="PF12969">
    <property type="entry name" value="DUF3857"/>
    <property type="match status" value="1"/>
</dbReference>
<dbReference type="RefSeq" id="WP_133558192.1">
    <property type="nucleotide sequence ID" value="NZ_SNWM01000005.1"/>
</dbReference>
<evidence type="ECO:0000259" key="2">
    <source>
        <dbReference type="Pfam" id="PF12969"/>
    </source>
</evidence>
<organism evidence="3 4">
    <name type="scientific">Pedobacter duraquae</name>
    <dbReference type="NCBI Taxonomy" id="425511"/>
    <lineage>
        <taxon>Bacteria</taxon>
        <taxon>Pseudomonadati</taxon>
        <taxon>Bacteroidota</taxon>
        <taxon>Sphingobacteriia</taxon>
        <taxon>Sphingobacteriales</taxon>
        <taxon>Sphingobacteriaceae</taxon>
        <taxon>Pedobacter</taxon>
    </lineage>
</organism>
<feature type="chain" id="PRO_5020195118" evidence="1">
    <location>
        <begin position="21"/>
        <end position="632"/>
    </location>
</feature>
<dbReference type="Proteomes" id="UP000295499">
    <property type="component" value="Unassembled WGS sequence"/>
</dbReference>
<accession>A0A4R6IE39</accession>
<proteinExistence type="predicted"/>
<dbReference type="InterPro" id="IPR024618">
    <property type="entry name" value="DUF3857"/>
</dbReference>
<protein>
    <submittedName>
        <fullName evidence="3">Uncharacterized protein DUF3857</fullName>
    </submittedName>
</protein>
<dbReference type="EMBL" id="SNWM01000005">
    <property type="protein sequence ID" value="TDO19986.1"/>
    <property type="molecule type" value="Genomic_DNA"/>
</dbReference>
<name>A0A4R6IE39_9SPHI</name>
<dbReference type="SUPFAM" id="SSF54001">
    <property type="entry name" value="Cysteine proteinases"/>
    <property type="match status" value="1"/>
</dbReference>
<evidence type="ECO:0000313" key="3">
    <source>
        <dbReference type="EMBL" id="TDO19986.1"/>
    </source>
</evidence>
<comment type="caution">
    <text evidence="3">The sequence shown here is derived from an EMBL/GenBank/DDBJ whole genome shotgun (WGS) entry which is preliminary data.</text>
</comment>
<dbReference type="Gene3D" id="2.60.40.3140">
    <property type="match status" value="1"/>
</dbReference>
<keyword evidence="4" id="KW-1185">Reference proteome</keyword>
<feature type="domain" description="DUF3857" evidence="2">
    <location>
        <begin position="54"/>
        <end position="214"/>
    </location>
</feature>
<dbReference type="Gene3D" id="2.60.120.1130">
    <property type="match status" value="1"/>
</dbReference>
<feature type="signal peptide" evidence="1">
    <location>
        <begin position="1"/>
        <end position="20"/>
    </location>
</feature>
<evidence type="ECO:0000256" key="1">
    <source>
        <dbReference type="SAM" id="SignalP"/>
    </source>
</evidence>
<gene>
    <name evidence="3" type="ORF">CLV32_3742</name>
</gene>
<dbReference type="InterPro" id="IPR038765">
    <property type="entry name" value="Papain-like_cys_pep_sf"/>
</dbReference>
<evidence type="ECO:0000313" key="4">
    <source>
        <dbReference type="Proteomes" id="UP000295499"/>
    </source>
</evidence>
<reference evidence="3 4" key="1">
    <citation type="submission" date="2019-03" db="EMBL/GenBank/DDBJ databases">
        <title>Genomic Encyclopedia of Archaeal and Bacterial Type Strains, Phase II (KMG-II): from individual species to whole genera.</title>
        <authorList>
            <person name="Goeker M."/>
        </authorList>
    </citation>
    <scope>NUCLEOTIDE SEQUENCE [LARGE SCALE GENOMIC DNA]</scope>
    <source>
        <strain evidence="3 4">DSM 19034</strain>
    </source>
</reference>
<dbReference type="Gene3D" id="3.10.620.30">
    <property type="match status" value="1"/>
</dbReference>
<keyword evidence="1" id="KW-0732">Signal</keyword>
<dbReference type="OrthoDB" id="8595007at2"/>
<dbReference type="AlphaFoldDB" id="A0A4R6IE39"/>